<evidence type="ECO:0000256" key="1">
    <source>
        <dbReference type="SAM" id="MobiDB-lite"/>
    </source>
</evidence>
<sequence>MSAAATGTFTPRPGGAPLRRPVLAQARMEARLMLRNGEQLLLAVVIPVNVG</sequence>
<feature type="region of interest" description="Disordered" evidence="1">
    <location>
        <begin position="1"/>
        <end position="20"/>
    </location>
</feature>
<evidence type="ECO:0000313" key="3">
    <source>
        <dbReference type="Proteomes" id="UP001168363"/>
    </source>
</evidence>
<name>A0ABT8TYC1_9ACTN</name>
<reference evidence="2" key="1">
    <citation type="submission" date="2023-06" db="EMBL/GenBank/DDBJ databases">
        <title>Genome sequence of Nocardioides sp. SOB44.</title>
        <authorList>
            <person name="Zhang G."/>
        </authorList>
    </citation>
    <scope>NUCLEOTIDE SEQUENCE</scope>
    <source>
        <strain evidence="2">SOB44</strain>
    </source>
</reference>
<dbReference type="EMBL" id="JAULSC010000473">
    <property type="protein sequence ID" value="MDO3398354.1"/>
    <property type="molecule type" value="Genomic_DNA"/>
</dbReference>
<comment type="caution">
    <text evidence="2">The sequence shown here is derived from an EMBL/GenBank/DDBJ whole genome shotgun (WGS) entry which is preliminary data.</text>
</comment>
<gene>
    <name evidence="2" type="ORF">QWJ41_21770</name>
</gene>
<protein>
    <submittedName>
        <fullName evidence="2">ABC transporter permease</fullName>
    </submittedName>
</protein>
<organism evidence="2 3">
    <name type="scientific">Nocardioides cremeus</name>
    <dbReference type="NCBI Taxonomy" id="3058044"/>
    <lineage>
        <taxon>Bacteria</taxon>
        <taxon>Bacillati</taxon>
        <taxon>Actinomycetota</taxon>
        <taxon>Actinomycetes</taxon>
        <taxon>Propionibacteriales</taxon>
        <taxon>Nocardioidaceae</taxon>
        <taxon>Nocardioides</taxon>
    </lineage>
</organism>
<dbReference type="Proteomes" id="UP001168363">
    <property type="component" value="Unassembled WGS sequence"/>
</dbReference>
<accession>A0ABT8TYC1</accession>
<keyword evidence="3" id="KW-1185">Reference proteome</keyword>
<proteinExistence type="predicted"/>
<evidence type="ECO:0000313" key="2">
    <source>
        <dbReference type="EMBL" id="MDO3398354.1"/>
    </source>
</evidence>
<feature type="non-terminal residue" evidence="2">
    <location>
        <position position="51"/>
    </location>
</feature>